<gene>
    <name evidence="6" type="primary">pabC</name>
    <name evidence="6" type="ORF">IBLFYP30_02196</name>
</gene>
<evidence type="ECO:0000313" key="6">
    <source>
        <dbReference type="EMBL" id="VYU26852.1"/>
    </source>
</evidence>
<name>A0A6N3DEH6_9FIRM</name>
<protein>
    <submittedName>
        <fullName evidence="6">Aminodeoxychorismate lyase</fullName>
        <ecNumber evidence="6">4.1.3.38</ecNumber>
    </submittedName>
</protein>
<proteinExistence type="inferred from homology"/>
<reference evidence="6" key="1">
    <citation type="submission" date="2019-11" db="EMBL/GenBank/DDBJ databases">
        <authorList>
            <person name="Feng L."/>
        </authorList>
    </citation>
    <scope>NUCLEOTIDE SEQUENCE</scope>
    <source>
        <strain evidence="6">IbartlettiiLFYP30</strain>
    </source>
</reference>
<evidence type="ECO:0000256" key="1">
    <source>
        <dbReference type="ARBA" id="ARBA00001933"/>
    </source>
</evidence>
<dbReference type="Gene3D" id="3.20.10.10">
    <property type="entry name" value="D-amino Acid Aminotransferase, subunit A, domain 2"/>
    <property type="match status" value="1"/>
</dbReference>
<dbReference type="InterPro" id="IPR001544">
    <property type="entry name" value="Aminotrans_IV"/>
</dbReference>
<dbReference type="GO" id="GO:0046394">
    <property type="term" value="P:carboxylic acid biosynthetic process"/>
    <property type="evidence" value="ECO:0007669"/>
    <property type="project" value="UniProtKB-ARBA"/>
</dbReference>
<sequence length="245" mass="28392">MKNNVSFNSTLTKFGMGLFETIKVTDYPLDLDLHMNRLFNSIKELNLSIENDKEFYKETILKYIKENNVKNKALRLTVFDEGYNISLRDITYNEDTYKKGFSLCISPIKRGDSIIYRHKTTNYFESMYSKHYATDRNFEDAIFLDSLSNILECSMSNIFFIKSNTIYTPKSSSPILNGIMKSNVKSICKNLDINLVECDINVSCIDEYDAVFVTNSLMGIMPVTNICDVNYDKNYDLIKKLQKNL</sequence>
<dbReference type="SUPFAM" id="SSF56752">
    <property type="entry name" value="D-aminoacid aminotransferase-like PLP-dependent enzymes"/>
    <property type="match status" value="1"/>
</dbReference>
<dbReference type="Gene3D" id="3.30.470.10">
    <property type="match status" value="1"/>
</dbReference>
<organism evidence="6">
    <name type="scientific">Intestinibacter bartlettii</name>
    <dbReference type="NCBI Taxonomy" id="261299"/>
    <lineage>
        <taxon>Bacteria</taxon>
        <taxon>Bacillati</taxon>
        <taxon>Bacillota</taxon>
        <taxon>Clostridia</taxon>
        <taxon>Peptostreptococcales</taxon>
        <taxon>Peptostreptococcaceae</taxon>
        <taxon>Intestinibacter</taxon>
    </lineage>
</organism>
<keyword evidence="3 5" id="KW-0663">Pyridoxal phosphate</keyword>
<dbReference type="FunFam" id="3.20.10.10:FF:000002">
    <property type="entry name" value="D-alanine aminotransferase"/>
    <property type="match status" value="1"/>
</dbReference>
<dbReference type="InterPro" id="IPR018300">
    <property type="entry name" value="Aminotrans_IV_CS"/>
</dbReference>
<evidence type="ECO:0000256" key="5">
    <source>
        <dbReference type="RuleBase" id="RU004516"/>
    </source>
</evidence>
<evidence type="ECO:0000256" key="2">
    <source>
        <dbReference type="ARBA" id="ARBA00009320"/>
    </source>
</evidence>
<accession>A0A6N3DEH6</accession>
<dbReference type="EC" id="4.1.3.38" evidence="6"/>
<dbReference type="GO" id="GO:0008652">
    <property type="term" value="P:amino acid biosynthetic process"/>
    <property type="evidence" value="ECO:0007669"/>
    <property type="project" value="UniProtKB-ARBA"/>
</dbReference>
<evidence type="ECO:0000256" key="3">
    <source>
        <dbReference type="ARBA" id="ARBA00022898"/>
    </source>
</evidence>
<dbReference type="InterPro" id="IPR043132">
    <property type="entry name" value="BCAT-like_C"/>
</dbReference>
<comment type="cofactor">
    <cofactor evidence="1 5">
        <name>pyridoxal 5'-phosphate</name>
        <dbReference type="ChEBI" id="CHEBI:597326"/>
    </cofactor>
</comment>
<dbReference type="InterPro" id="IPR050571">
    <property type="entry name" value="Class-IV_PLP-Dep_Aminotrnsfr"/>
</dbReference>
<evidence type="ECO:0000256" key="4">
    <source>
        <dbReference type="RuleBase" id="RU004106"/>
    </source>
</evidence>
<dbReference type="EMBL" id="CACRUE010000033">
    <property type="protein sequence ID" value="VYU26852.1"/>
    <property type="molecule type" value="Genomic_DNA"/>
</dbReference>
<keyword evidence="6" id="KW-0456">Lyase</keyword>
<dbReference type="CDD" id="cd00449">
    <property type="entry name" value="PLPDE_IV"/>
    <property type="match status" value="1"/>
</dbReference>
<dbReference type="PANTHER" id="PTHR42743:SF11">
    <property type="entry name" value="AMINODEOXYCHORISMATE LYASE"/>
    <property type="match status" value="1"/>
</dbReference>
<comment type="similarity">
    <text evidence="2 4">Belongs to the class-IV pyridoxal-phosphate-dependent aminotransferase family.</text>
</comment>
<dbReference type="GO" id="GO:0005829">
    <property type="term" value="C:cytosol"/>
    <property type="evidence" value="ECO:0007669"/>
    <property type="project" value="TreeGrafter"/>
</dbReference>
<dbReference type="GO" id="GO:0008696">
    <property type="term" value="F:4-amino-4-deoxychorismate lyase activity"/>
    <property type="evidence" value="ECO:0007669"/>
    <property type="project" value="UniProtKB-EC"/>
</dbReference>
<dbReference type="InterPro" id="IPR043131">
    <property type="entry name" value="BCAT-like_N"/>
</dbReference>
<dbReference type="RefSeq" id="WP_024037265.1">
    <property type="nucleotide sequence ID" value="NZ_CACRUE010000033.1"/>
</dbReference>
<dbReference type="Pfam" id="PF01063">
    <property type="entry name" value="Aminotran_4"/>
    <property type="match status" value="1"/>
</dbReference>
<dbReference type="PANTHER" id="PTHR42743">
    <property type="entry name" value="AMINO-ACID AMINOTRANSFERASE"/>
    <property type="match status" value="1"/>
</dbReference>
<dbReference type="InterPro" id="IPR036038">
    <property type="entry name" value="Aminotransferase-like"/>
</dbReference>
<dbReference type="AlphaFoldDB" id="A0A6N3DEH6"/>
<dbReference type="PROSITE" id="PS00770">
    <property type="entry name" value="AA_TRANSFER_CLASS_4"/>
    <property type="match status" value="1"/>
</dbReference>